<evidence type="ECO:0000313" key="1">
    <source>
        <dbReference type="EMBL" id="GME89082.1"/>
    </source>
</evidence>
<reference evidence="1" key="1">
    <citation type="submission" date="2023-04" db="EMBL/GenBank/DDBJ databases">
        <title>Candida boidinii NBRC 1967.</title>
        <authorList>
            <person name="Ichikawa N."/>
            <person name="Sato H."/>
            <person name="Tonouchi N."/>
        </authorList>
    </citation>
    <scope>NUCLEOTIDE SEQUENCE</scope>
    <source>
        <strain evidence="1">NBRC 1967</strain>
    </source>
</reference>
<dbReference type="EMBL" id="BSXV01000434">
    <property type="protein sequence ID" value="GME89082.1"/>
    <property type="molecule type" value="Genomic_DNA"/>
</dbReference>
<protein>
    <submittedName>
        <fullName evidence="1">Unnamed protein product</fullName>
    </submittedName>
</protein>
<proteinExistence type="predicted"/>
<keyword evidence="2" id="KW-1185">Reference proteome</keyword>
<dbReference type="Proteomes" id="UP001165101">
    <property type="component" value="Unassembled WGS sequence"/>
</dbReference>
<sequence>MSLAINKISAVLGLLAVLQPANCDRILDFVAATKEGSKVFDIKPKYDDFDEIDLQKGRSGSDSKKRDGDYESTNLDFESILYSLPLEIGSNKQQVTVQVDTGSSDLWVTEEDWDGNCEEAKFKCTTSGFFDPSKSSSFVNNDTFFNISYLGGYGVEGHYGFDTVIIGDDIELPDFPFAVGEESTAEMAGIFGIGLPHGEALYSSEGITYENFAFQLVKNGITESAAYSIGLAPINDDNDSDFLLGAVDHGKYSGDFLRFPISPVTASSQLLSHVAVTLNEFYVGAAASLDDNDNIDSIVKAPIYTGSSPVLLDTGATVANLPQSIITRIAYQFDFTYDSSSGYYLKYCDEITSDYFVGVNVQGLDLTVPLFYLLESYESDTGAEICVLNIAPSNVLVLGDNFLRGLYMSVDLQNNEIALGNANLNPNATSSEDDIEVVSDTIPASTNELYSSTYDPSLTGTLYPTTAQLTTLYSASAFPTYYSDIYDVTLDEESGSFSETDDIPSGSNTGSSNTSSRRSSGSSASSSTSTRSSSRSSTSTRSSSRSSTSNSPSSRSSTSTPASSDRSSAGSSSSTGNGATTASRGEDTPTTSASSAPATSANAGSSNSVKYSALAFMLVNFFL</sequence>
<accession>A0ACB5TIX4</accession>
<name>A0ACB5TIX4_CANBO</name>
<gene>
    <name evidence="1" type="ORF">Cboi01_000125000</name>
</gene>
<comment type="caution">
    <text evidence="1">The sequence shown here is derived from an EMBL/GenBank/DDBJ whole genome shotgun (WGS) entry which is preliminary data.</text>
</comment>
<evidence type="ECO:0000313" key="2">
    <source>
        <dbReference type="Proteomes" id="UP001165101"/>
    </source>
</evidence>
<organism evidence="1 2">
    <name type="scientific">Candida boidinii</name>
    <name type="common">Yeast</name>
    <dbReference type="NCBI Taxonomy" id="5477"/>
    <lineage>
        <taxon>Eukaryota</taxon>
        <taxon>Fungi</taxon>
        <taxon>Dikarya</taxon>
        <taxon>Ascomycota</taxon>
        <taxon>Saccharomycotina</taxon>
        <taxon>Pichiomycetes</taxon>
        <taxon>Pichiales</taxon>
        <taxon>Pichiaceae</taxon>
        <taxon>Ogataea</taxon>
        <taxon>Ogataea/Candida clade</taxon>
    </lineage>
</organism>